<dbReference type="Proteomes" id="UP000276309">
    <property type="component" value="Chromosome"/>
</dbReference>
<dbReference type="OrthoDB" id="7055505at2"/>
<feature type="chain" id="PRO_5018022136" description="TraB/GumN family protein" evidence="1">
    <location>
        <begin position="24"/>
        <end position="277"/>
    </location>
</feature>
<organism evidence="2 3">
    <name type="scientific">Euzebyella marina</name>
    <dbReference type="NCBI Taxonomy" id="1761453"/>
    <lineage>
        <taxon>Bacteria</taxon>
        <taxon>Pseudomonadati</taxon>
        <taxon>Bacteroidota</taxon>
        <taxon>Flavobacteriia</taxon>
        <taxon>Flavobacteriales</taxon>
        <taxon>Flavobacteriaceae</taxon>
        <taxon>Euzebyella</taxon>
    </lineage>
</organism>
<dbReference type="AlphaFoldDB" id="A0A3G2L3D9"/>
<feature type="signal peptide" evidence="1">
    <location>
        <begin position="1"/>
        <end position="23"/>
    </location>
</feature>
<name>A0A3G2L3D9_9FLAO</name>
<dbReference type="RefSeq" id="WP_121847790.1">
    <property type="nucleotide sequence ID" value="NZ_CP032050.1"/>
</dbReference>
<gene>
    <name evidence="2" type="ORF">D1013_04755</name>
</gene>
<evidence type="ECO:0000313" key="2">
    <source>
        <dbReference type="EMBL" id="AYN66738.1"/>
    </source>
</evidence>
<keyword evidence="3" id="KW-1185">Reference proteome</keyword>
<evidence type="ECO:0000313" key="3">
    <source>
        <dbReference type="Proteomes" id="UP000276309"/>
    </source>
</evidence>
<sequence>MKKYLLLFSISFLLFQNAITGQASVESDVIKNQSLSEVCIMGVLHFVSKNNSVSQKYTSVQDPKSQKEIKDLVQRLKKFRPTKIAVERPYKSNIELNEAYQSYLKGEYQLSDEETDQIAFRLAKELGHEKLYLVYSQVNFDFEKAITFAKTNGQEELVNTIYANAQGLASDYDSIANSSGLVKAITYINTPEAINQNHLGYQLLCQIGNDSLQIGAEVVGGWYTSNLKIFENIRTVSTTHQNERVLVIYGQGHCKILSQLVKDSPLLNLVPVNQFLE</sequence>
<dbReference type="InterPro" id="IPR043749">
    <property type="entry name" value="DUF5694"/>
</dbReference>
<protein>
    <recommendedName>
        <fullName evidence="4">TraB/GumN family protein</fullName>
    </recommendedName>
</protein>
<dbReference type="Pfam" id="PF18950">
    <property type="entry name" value="DUF5694"/>
    <property type="match status" value="1"/>
</dbReference>
<dbReference type="EMBL" id="CP032050">
    <property type="protein sequence ID" value="AYN66738.1"/>
    <property type="molecule type" value="Genomic_DNA"/>
</dbReference>
<dbReference type="KEGG" id="emar:D1013_04755"/>
<proteinExistence type="predicted"/>
<evidence type="ECO:0008006" key="4">
    <source>
        <dbReference type="Google" id="ProtNLM"/>
    </source>
</evidence>
<accession>A0A3G2L3D9</accession>
<keyword evidence="1" id="KW-0732">Signal</keyword>
<evidence type="ECO:0000256" key="1">
    <source>
        <dbReference type="SAM" id="SignalP"/>
    </source>
</evidence>
<reference evidence="2 3" key="1">
    <citation type="submission" date="2018-08" db="EMBL/GenBank/DDBJ databases">
        <title>The reduced genetic potential of extracellular carbohydrate catabolism in Euzebyella marina RN62, a Flavobacteriia bacterium isolated from the hadal water.</title>
        <authorList>
            <person name="Xue C."/>
        </authorList>
    </citation>
    <scope>NUCLEOTIDE SEQUENCE [LARGE SCALE GENOMIC DNA]</scope>
    <source>
        <strain evidence="2 3">RN62</strain>
    </source>
</reference>